<dbReference type="OrthoDB" id="440202at2759"/>
<protein>
    <recommendedName>
        <fullName evidence="5">Hsp90 chaperone protein kinase-targeting subunit</fullName>
    </recommendedName>
</protein>
<dbReference type="Proteomes" id="UP000019384">
    <property type="component" value="Unassembled WGS sequence"/>
</dbReference>
<evidence type="ECO:0000256" key="1">
    <source>
        <dbReference type="ARBA" id="ARBA00004496"/>
    </source>
</evidence>
<dbReference type="GO" id="GO:0071852">
    <property type="term" value="P:fungal-type cell wall organization or biogenesis"/>
    <property type="evidence" value="ECO:0007669"/>
    <property type="project" value="EnsemblFungi"/>
</dbReference>
<dbReference type="InterPro" id="IPR038189">
    <property type="entry name" value="Cdc37_Hsp90-bd_sf"/>
</dbReference>
<keyword evidence="4" id="KW-0143">Chaperone</keyword>
<dbReference type="GO" id="GO:0071474">
    <property type="term" value="P:cellular hyperosmotic response"/>
    <property type="evidence" value="ECO:0007669"/>
    <property type="project" value="EnsemblFungi"/>
</dbReference>
<gene>
    <name evidence="10" type="ORF">KUCA_T00000656001</name>
</gene>
<evidence type="ECO:0000259" key="8">
    <source>
        <dbReference type="SMART" id="SM01070"/>
    </source>
</evidence>
<dbReference type="GO" id="GO:0019901">
    <property type="term" value="F:protein kinase binding"/>
    <property type="evidence" value="ECO:0007669"/>
    <property type="project" value="InterPro"/>
</dbReference>
<dbReference type="STRING" id="1382522.W6MS98"/>
<dbReference type="GeneID" id="34518095"/>
<dbReference type="GO" id="GO:0050821">
    <property type="term" value="P:protein stabilization"/>
    <property type="evidence" value="ECO:0007669"/>
    <property type="project" value="EnsemblFungi"/>
</dbReference>
<dbReference type="GO" id="GO:0043410">
    <property type="term" value="P:positive regulation of MAPK cascade"/>
    <property type="evidence" value="ECO:0007669"/>
    <property type="project" value="EnsemblFungi"/>
</dbReference>
<organism evidence="10 11">
    <name type="scientific">Kuraishia capsulata CBS 1993</name>
    <dbReference type="NCBI Taxonomy" id="1382522"/>
    <lineage>
        <taxon>Eukaryota</taxon>
        <taxon>Fungi</taxon>
        <taxon>Dikarya</taxon>
        <taxon>Ascomycota</taxon>
        <taxon>Saccharomycotina</taxon>
        <taxon>Pichiomycetes</taxon>
        <taxon>Pichiales</taxon>
        <taxon>Pichiaceae</taxon>
        <taxon>Kuraishia</taxon>
    </lineage>
</organism>
<dbReference type="GO" id="GO:0030474">
    <property type="term" value="P:spindle pole body duplication"/>
    <property type="evidence" value="ECO:0007669"/>
    <property type="project" value="EnsemblFungi"/>
</dbReference>
<evidence type="ECO:0000313" key="10">
    <source>
        <dbReference type="EMBL" id="CDK24690.1"/>
    </source>
</evidence>
<proteinExistence type="inferred from homology"/>
<dbReference type="AlphaFoldDB" id="W6MS98"/>
<dbReference type="RefSeq" id="XP_022456707.1">
    <property type="nucleotide sequence ID" value="XM_022605216.1"/>
</dbReference>
<evidence type="ECO:0000256" key="5">
    <source>
        <dbReference type="ARBA" id="ARBA00031396"/>
    </source>
</evidence>
<dbReference type="GO" id="GO:0038066">
    <property type="term" value="P:p38MAPK cascade"/>
    <property type="evidence" value="ECO:0007669"/>
    <property type="project" value="EnsemblFungi"/>
</dbReference>
<sequence length="493" mass="55836">MPIDYSKWDKIELSDDSDIEVHPNVDKRSFIKWKQRDIHEKRDQRNREIHTIRIQNEMYTVLNERMDTLISGLPHSSLGNEAERNAFIAAKFNPTDRCSLEDDPDSPTYNEMIEDLFTQIEGDIKKEGNDPKNPDLVLEKLKSHRARIDKVLRDNGPRLDRLLEEKADHISSEDIHDGFNRVIINKQDESASAEPPKSQPTATKTVKSEEKVVTTINTPVASSKAGPSKPLDQLDELEVLQETEAFSHISTDNFLESGRFLERHPYIISEQQKDALLMTAFDAELAGDSKRAYEIVHQSTLIQFADQLSGGSRGSRDARVRAVGMLIGKLIDPNHQTRKIFMEDVKRTFEHIIGRCKTIRAEEEANEGQEGVEQIQLRSMDPNSELVVSIPPEGTAEYAAFEKIPLSMQEALRTGSLDEINKVFGSMEVPAAEAILELFDECGVISIQALLENEDEFNELKGQFETEQPAKQLERLEELDLDDEVVSTADLVD</sequence>
<evidence type="ECO:0000256" key="4">
    <source>
        <dbReference type="ARBA" id="ARBA00023186"/>
    </source>
</evidence>
<reference evidence="10" key="2">
    <citation type="submission" date="2014-02" db="EMBL/GenBank/DDBJ databases">
        <title>Complete DNA sequence of /Kuraishia capsulata/ illustrates novel genomic features among budding yeasts (/Saccharomycotina/).</title>
        <authorList>
            <person name="Morales L."/>
            <person name="Noel B."/>
            <person name="Porcel B."/>
            <person name="Marcet-Houben M."/>
            <person name="Hullo M-F."/>
            <person name="Sacerdot C."/>
            <person name="Tekaia F."/>
            <person name="Leh-Louis V."/>
            <person name="Despons L."/>
            <person name="Khanna V."/>
            <person name="Aury J-M."/>
            <person name="Barbe V."/>
            <person name="Couloux A."/>
            <person name="Labadie K."/>
            <person name="Pelletier E."/>
            <person name="Souciet J-L."/>
            <person name="Boekhout T."/>
            <person name="Gabaldon T."/>
            <person name="Wincker P."/>
            <person name="Dujon B."/>
        </authorList>
    </citation>
    <scope>NUCLEOTIDE SEQUENCE</scope>
    <source>
        <strain evidence="10">CBS 1993</strain>
    </source>
</reference>
<dbReference type="SUPFAM" id="SSF101391">
    <property type="entry name" value="Hsp90 co-chaperone CDC37"/>
    <property type="match status" value="1"/>
</dbReference>
<accession>W6MS98</accession>
<feature type="domain" description="Cdc37 Hsp90 binding" evidence="8">
    <location>
        <begin position="185"/>
        <end position="367"/>
    </location>
</feature>
<dbReference type="SMART" id="SM01069">
    <property type="entry name" value="CDC37_C"/>
    <property type="match status" value="1"/>
</dbReference>
<dbReference type="GO" id="GO:0051082">
    <property type="term" value="F:unfolded protein binding"/>
    <property type="evidence" value="ECO:0007669"/>
    <property type="project" value="EnsemblFungi"/>
</dbReference>
<dbReference type="PANTHER" id="PTHR12800">
    <property type="entry name" value="CDC37-RELATED"/>
    <property type="match status" value="1"/>
</dbReference>
<feature type="region of interest" description="Disordered" evidence="6">
    <location>
        <begin position="187"/>
        <end position="210"/>
    </location>
</feature>
<dbReference type="Pfam" id="PF08564">
    <property type="entry name" value="CDC37_C"/>
    <property type="match status" value="1"/>
</dbReference>
<dbReference type="GO" id="GO:0031072">
    <property type="term" value="F:heat shock protein binding"/>
    <property type="evidence" value="ECO:0007669"/>
    <property type="project" value="EnsemblFungi"/>
</dbReference>
<comment type="subcellular location">
    <subcellularLocation>
        <location evidence="1">Cytoplasm</location>
    </subcellularLocation>
</comment>
<dbReference type="GO" id="GO:0051087">
    <property type="term" value="F:protein-folding chaperone binding"/>
    <property type="evidence" value="ECO:0007669"/>
    <property type="project" value="TreeGrafter"/>
</dbReference>
<evidence type="ECO:0000259" key="7">
    <source>
        <dbReference type="SMART" id="SM01069"/>
    </source>
</evidence>
<dbReference type="InterPro" id="IPR013873">
    <property type="entry name" value="Cdc37_C"/>
</dbReference>
<dbReference type="Gene3D" id="1.20.58.610">
    <property type="entry name" value="Cdc37, Hsp90 binding domain"/>
    <property type="match status" value="1"/>
</dbReference>
<dbReference type="Pfam" id="PF03234">
    <property type="entry name" value="CDC37_N"/>
    <property type="match status" value="1"/>
</dbReference>
<evidence type="ECO:0000259" key="9">
    <source>
        <dbReference type="SMART" id="SM01071"/>
    </source>
</evidence>
<reference evidence="10" key="1">
    <citation type="submission" date="2013-12" db="EMBL/GenBank/DDBJ databases">
        <authorList>
            <person name="Genoscope - CEA"/>
        </authorList>
    </citation>
    <scope>NUCLEOTIDE SEQUENCE</scope>
    <source>
        <strain evidence="10">CBS 1993</strain>
    </source>
</reference>
<dbReference type="InterPro" id="IPR013874">
    <property type="entry name" value="Cdc37_Hsp90-bd"/>
</dbReference>
<keyword evidence="11" id="KW-1185">Reference proteome</keyword>
<dbReference type="GO" id="GO:0005737">
    <property type="term" value="C:cytoplasm"/>
    <property type="evidence" value="ECO:0007669"/>
    <property type="project" value="UniProtKB-SubCell"/>
</dbReference>
<dbReference type="HOGENOM" id="CLU_033261_1_0_1"/>
<dbReference type="InterPro" id="IPR013855">
    <property type="entry name" value="Cdc37_N_dom"/>
</dbReference>
<name>W6MS98_9ASCO</name>
<feature type="domain" description="Cdc37 C-terminal" evidence="7">
    <location>
        <begin position="388"/>
        <end position="484"/>
    </location>
</feature>
<dbReference type="PANTHER" id="PTHR12800:SF4">
    <property type="entry name" value="HSP90 CO-CHAPERONE CDC37"/>
    <property type="match status" value="1"/>
</dbReference>
<dbReference type="Pfam" id="PF08565">
    <property type="entry name" value="CDC37_M"/>
    <property type="match status" value="1"/>
</dbReference>
<dbReference type="GO" id="GO:0005634">
    <property type="term" value="C:nucleus"/>
    <property type="evidence" value="ECO:0007669"/>
    <property type="project" value="EnsemblFungi"/>
</dbReference>
<evidence type="ECO:0000256" key="2">
    <source>
        <dbReference type="ARBA" id="ARBA00006222"/>
    </source>
</evidence>
<dbReference type="GO" id="GO:0051726">
    <property type="term" value="P:regulation of cell cycle"/>
    <property type="evidence" value="ECO:0007669"/>
    <property type="project" value="EnsemblFungi"/>
</dbReference>
<dbReference type="GO" id="GO:0006457">
    <property type="term" value="P:protein folding"/>
    <property type="evidence" value="ECO:0007669"/>
    <property type="project" value="EnsemblFungi"/>
</dbReference>
<keyword evidence="3" id="KW-0963">Cytoplasm</keyword>
<dbReference type="EMBL" id="HG793125">
    <property type="protein sequence ID" value="CDK24690.1"/>
    <property type="molecule type" value="Genomic_DNA"/>
</dbReference>
<comment type="similarity">
    <text evidence="2">Belongs to the CDC37 family.</text>
</comment>
<dbReference type="SMART" id="SM01071">
    <property type="entry name" value="CDC37_N"/>
    <property type="match status" value="1"/>
</dbReference>
<evidence type="ECO:0000256" key="6">
    <source>
        <dbReference type="SAM" id="MobiDB-lite"/>
    </source>
</evidence>
<evidence type="ECO:0000313" key="11">
    <source>
        <dbReference type="Proteomes" id="UP000019384"/>
    </source>
</evidence>
<feature type="domain" description="Cdc37 N-terminal" evidence="9">
    <location>
        <begin position="2"/>
        <end position="182"/>
    </location>
</feature>
<dbReference type="InterPro" id="IPR004918">
    <property type="entry name" value="Cdc37"/>
</dbReference>
<evidence type="ECO:0000256" key="3">
    <source>
        <dbReference type="ARBA" id="ARBA00022490"/>
    </source>
</evidence>
<dbReference type="SMART" id="SM01070">
    <property type="entry name" value="CDC37_M"/>
    <property type="match status" value="1"/>
</dbReference>